<comment type="similarity">
    <text evidence="1">Belongs to the ABC transporter superfamily.</text>
</comment>
<dbReference type="PROSITE" id="PS50893">
    <property type="entry name" value="ABC_TRANSPORTER_2"/>
    <property type="match status" value="1"/>
</dbReference>
<protein>
    <submittedName>
        <fullName evidence="9">Bacitracin ABC transporter ATP-binding protein</fullName>
    </submittedName>
</protein>
<dbReference type="InterPro" id="IPR017911">
    <property type="entry name" value="MacB-like_ATP-bd"/>
</dbReference>
<keyword evidence="4 9" id="KW-0067">ATP-binding</keyword>
<evidence type="ECO:0000313" key="12">
    <source>
        <dbReference type="EMBL" id="QID26593.1"/>
    </source>
</evidence>
<dbReference type="CDD" id="cd03255">
    <property type="entry name" value="ABC_MJ0796_LolCDE_FtsE"/>
    <property type="match status" value="1"/>
</dbReference>
<evidence type="ECO:0000256" key="3">
    <source>
        <dbReference type="ARBA" id="ARBA00022741"/>
    </source>
</evidence>
<dbReference type="PANTHER" id="PTHR42798">
    <property type="entry name" value="LIPOPROTEIN-RELEASING SYSTEM ATP-BINDING PROTEIN LOLD"/>
    <property type="match status" value="1"/>
</dbReference>
<dbReference type="InterPro" id="IPR027417">
    <property type="entry name" value="P-loop_NTPase"/>
</dbReference>
<feature type="domain" description="ABC transporter" evidence="6">
    <location>
        <begin position="10"/>
        <end position="248"/>
    </location>
</feature>
<dbReference type="AlphaFoldDB" id="A0A6G6AX31"/>
<dbReference type="GO" id="GO:0016887">
    <property type="term" value="F:ATP hydrolysis activity"/>
    <property type="evidence" value="ECO:0007669"/>
    <property type="project" value="InterPro"/>
</dbReference>
<evidence type="ECO:0000313" key="10">
    <source>
        <dbReference type="EMBL" id="QID26462.1"/>
    </source>
</evidence>
<dbReference type="FunFam" id="3.40.50.300:FF:000032">
    <property type="entry name" value="Export ABC transporter ATP-binding protein"/>
    <property type="match status" value="1"/>
</dbReference>
<dbReference type="GO" id="GO:0022857">
    <property type="term" value="F:transmembrane transporter activity"/>
    <property type="evidence" value="ECO:0007669"/>
    <property type="project" value="UniProtKB-ARBA"/>
</dbReference>
<keyword evidence="5" id="KW-0029">Amino-acid transport</keyword>
<evidence type="ECO:0000313" key="11">
    <source>
        <dbReference type="EMBL" id="QID26527.1"/>
    </source>
</evidence>
<sequence length="258" mass="28303">MKEVVKMSILTTKHLGKVYEGKVPYTALNDINFSIEKGEFVAIMGPSGSGKSTLLNVISTIDHPTSGSVCIDGEDPHKMNDDQLAHFRRNTLGFVFQDFNLVHTLTVGENIMLPLTLEGVPVSKIKKRTAEVAALLGIESLLSKRTFEISGGQAQRTAVARAVVTNPSLLLADEPTGNLDSKATKDVMELFRMLNETKNATILMVTHDSFVASYCKRVLIIKDGQLYQEIVSNGNRRTFQQEIVDAMSLLGGEPHDLI</sequence>
<dbReference type="Gene3D" id="3.40.50.300">
    <property type="entry name" value="P-loop containing nucleotide triphosphate hydrolases"/>
    <property type="match status" value="1"/>
</dbReference>
<gene>
    <name evidence="7" type="ORF">YS108-GM000008</name>
    <name evidence="8" type="ORF">YS156-GM000008</name>
    <name evidence="9" type="ORF">YS165-GM000008</name>
    <name evidence="10" type="ORF">YS196-GM000008</name>
    <name evidence="11" type="ORF">YS205-GM000008</name>
    <name evidence="12" type="ORF">YS209-GM000009</name>
</gene>
<reference evidence="9" key="1">
    <citation type="submission" date="2018-11" db="EMBL/GenBank/DDBJ databases">
        <title>Characterization of mobile element carrying drug resistance determinants of Streptococcus suis from China.</title>
        <authorList>
            <person name="Zheng H."/>
        </authorList>
    </citation>
    <scope>NUCLEOTIDE SEQUENCE</scope>
</reference>
<accession>A0A6G6AX31</accession>
<dbReference type="EMBL" id="MK211822">
    <property type="protein sequence ID" value="QID26527.1"/>
    <property type="molecule type" value="Genomic_DNA"/>
</dbReference>
<dbReference type="InterPro" id="IPR003593">
    <property type="entry name" value="AAA+_ATPase"/>
</dbReference>
<evidence type="ECO:0000313" key="8">
    <source>
        <dbReference type="EMBL" id="QID26209.1"/>
    </source>
</evidence>
<dbReference type="GO" id="GO:0098796">
    <property type="term" value="C:membrane protein complex"/>
    <property type="evidence" value="ECO:0007669"/>
    <property type="project" value="UniProtKB-ARBA"/>
</dbReference>
<evidence type="ECO:0000313" key="7">
    <source>
        <dbReference type="EMBL" id="QID26088.1"/>
    </source>
</evidence>
<evidence type="ECO:0000256" key="2">
    <source>
        <dbReference type="ARBA" id="ARBA00022448"/>
    </source>
</evidence>
<evidence type="ECO:0000256" key="1">
    <source>
        <dbReference type="ARBA" id="ARBA00005417"/>
    </source>
</evidence>
<evidence type="ECO:0000256" key="4">
    <source>
        <dbReference type="ARBA" id="ARBA00022840"/>
    </source>
</evidence>
<evidence type="ECO:0000259" key="6">
    <source>
        <dbReference type="PROSITE" id="PS50893"/>
    </source>
</evidence>
<dbReference type="InterPro" id="IPR003439">
    <property type="entry name" value="ABC_transporter-like_ATP-bd"/>
</dbReference>
<dbReference type="EMBL" id="MK211815">
    <property type="protein sequence ID" value="QID26088.1"/>
    <property type="molecule type" value="Genomic_DNA"/>
</dbReference>
<proteinExistence type="inferred from homology"/>
<evidence type="ECO:0000313" key="9">
    <source>
        <dbReference type="EMBL" id="QID26357.1"/>
    </source>
</evidence>
<dbReference type="EMBL" id="MK211821">
    <property type="protein sequence ID" value="QID26462.1"/>
    <property type="molecule type" value="Genomic_DNA"/>
</dbReference>
<dbReference type="EMBL" id="MK211819">
    <property type="protein sequence ID" value="QID26357.1"/>
    <property type="molecule type" value="Genomic_DNA"/>
</dbReference>
<name>A0A6G6AX31_STRSU</name>
<dbReference type="PANTHER" id="PTHR42798:SF7">
    <property type="entry name" value="ALPHA-D-RIBOSE 1-METHYLPHOSPHONATE 5-TRIPHOSPHATE SYNTHASE SUBUNIT PHNL"/>
    <property type="match status" value="1"/>
</dbReference>
<dbReference type="EMBL" id="MK211817">
    <property type="protein sequence ID" value="QID26209.1"/>
    <property type="molecule type" value="Genomic_DNA"/>
</dbReference>
<dbReference type="SUPFAM" id="SSF52540">
    <property type="entry name" value="P-loop containing nucleoside triphosphate hydrolases"/>
    <property type="match status" value="1"/>
</dbReference>
<evidence type="ECO:0000256" key="5">
    <source>
        <dbReference type="ARBA" id="ARBA00022970"/>
    </source>
</evidence>
<dbReference type="EMBL" id="MK211823">
    <property type="protein sequence ID" value="QID26593.1"/>
    <property type="molecule type" value="Genomic_DNA"/>
</dbReference>
<keyword evidence="3" id="KW-0547">Nucleotide-binding</keyword>
<dbReference type="Pfam" id="PF00005">
    <property type="entry name" value="ABC_tran"/>
    <property type="match status" value="1"/>
</dbReference>
<organism evidence="9">
    <name type="scientific">Streptococcus suis</name>
    <dbReference type="NCBI Taxonomy" id="1307"/>
    <lineage>
        <taxon>Bacteria</taxon>
        <taxon>Bacillati</taxon>
        <taxon>Bacillota</taxon>
        <taxon>Bacilli</taxon>
        <taxon>Lactobacillales</taxon>
        <taxon>Streptococcaceae</taxon>
        <taxon>Streptococcus</taxon>
    </lineage>
</organism>
<dbReference type="GO" id="GO:0006865">
    <property type="term" value="P:amino acid transport"/>
    <property type="evidence" value="ECO:0007669"/>
    <property type="project" value="UniProtKB-KW"/>
</dbReference>
<keyword evidence="2" id="KW-0813">Transport</keyword>
<dbReference type="GO" id="GO:0005524">
    <property type="term" value="F:ATP binding"/>
    <property type="evidence" value="ECO:0007669"/>
    <property type="project" value="UniProtKB-KW"/>
</dbReference>
<dbReference type="SMART" id="SM00382">
    <property type="entry name" value="AAA"/>
    <property type="match status" value="1"/>
</dbReference>